<keyword evidence="4" id="KW-0560">Oxidoreductase</keyword>
<comment type="cofactor">
    <cofactor evidence="1">
        <name>FAD</name>
        <dbReference type="ChEBI" id="CHEBI:57692"/>
    </cofactor>
</comment>
<name>K0T8C4_THAOC</name>
<feature type="signal peptide" evidence="5">
    <location>
        <begin position="1"/>
        <end position="17"/>
    </location>
</feature>
<dbReference type="eggNOG" id="KOG2495">
    <property type="taxonomic scope" value="Eukaryota"/>
</dbReference>
<proteinExistence type="predicted"/>
<gene>
    <name evidence="7" type="ORF">THAOC_05013</name>
</gene>
<keyword evidence="5" id="KW-0732">Signal</keyword>
<dbReference type="Pfam" id="PF07992">
    <property type="entry name" value="Pyr_redox_2"/>
    <property type="match status" value="1"/>
</dbReference>
<dbReference type="SUPFAM" id="SSF51905">
    <property type="entry name" value="FAD/NAD(P)-binding domain"/>
    <property type="match status" value="2"/>
</dbReference>
<dbReference type="GO" id="GO:0019646">
    <property type="term" value="P:aerobic electron transport chain"/>
    <property type="evidence" value="ECO:0007669"/>
    <property type="project" value="TreeGrafter"/>
</dbReference>
<dbReference type="EMBL" id="AGNL01004560">
    <property type="protein sequence ID" value="EJK73364.1"/>
    <property type="molecule type" value="Genomic_DNA"/>
</dbReference>
<dbReference type="InterPro" id="IPR051169">
    <property type="entry name" value="NADH-Q_oxidoreductase"/>
</dbReference>
<keyword evidence="8" id="KW-1185">Reference proteome</keyword>
<dbReference type="Proteomes" id="UP000266841">
    <property type="component" value="Unassembled WGS sequence"/>
</dbReference>
<evidence type="ECO:0000256" key="2">
    <source>
        <dbReference type="ARBA" id="ARBA00022630"/>
    </source>
</evidence>
<dbReference type="InterPro" id="IPR023753">
    <property type="entry name" value="FAD/NAD-binding_dom"/>
</dbReference>
<keyword evidence="3" id="KW-0274">FAD</keyword>
<evidence type="ECO:0000313" key="7">
    <source>
        <dbReference type="EMBL" id="EJK73364.1"/>
    </source>
</evidence>
<comment type="caution">
    <text evidence="7">The sequence shown here is derived from an EMBL/GenBank/DDBJ whole genome shotgun (WGS) entry which is preliminary data.</text>
</comment>
<keyword evidence="2" id="KW-0285">Flavoprotein</keyword>
<dbReference type="PANTHER" id="PTHR42913">
    <property type="entry name" value="APOPTOSIS-INDUCING FACTOR 1"/>
    <property type="match status" value="1"/>
</dbReference>
<evidence type="ECO:0000256" key="4">
    <source>
        <dbReference type="ARBA" id="ARBA00023002"/>
    </source>
</evidence>
<dbReference type="InterPro" id="IPR036188">
    <property type="entry name" value="FAD/NAD-bd_sf"/>
</dbReference>
<sequence length="531" mass="58230">MGRIAAILALLALSAAAFQPLPGLHPQGGQIDTNIMRKIVLAEASELQVCGIRIDLRLQCHYQWVDRLTLPRCVLASSRDSSGMVPGCVSNLYSLDQVQIDVAPLAEWAGDEFICGTVIGMTYDNEDCDKYVTVEVTDGNAVINKQVPFDVISFDIGSTTRGFSSVPGARKHAISTRPISELVLRIQREEEKMKSAGLKEGRVVVVGGGAAGIELALGLRARWNDLLNGKLSITLCDSGDELMPAESKACRDALNRVMLTYRIDVIHNASVEKVGQTTVNIQTSEKIGVKNQIVLEYTHCIWATGMCFILASAERHQLAEDLNSQCGLEVTDRGWIVVNEYLESISHPGVFAAGDCNEIKLNGAKSPPKAGVYAVRSGPVLIENITRKLSGKKLTSFEPQSDFLKLLMCGDGKALGFRFGIPLFGKWVWELKDHIDVTFMNLFDVNLLPKLEIGGERGSETETGGKKSYDTKQYDAYEAGEKRPSASSAAADLLRTDDDVDYLHNWNIIKEMVQDGDYRRDVLAEARMKLA</sequence>
<evidence type="ECO:0000256" key="5">
    <source>
        <dbReference type="SAM" id="SignalP"/>
    </source>
</evidence>
<reference evidence="7 8" key="1">
    <citation type="journal article" date="2012" name="Genome Biol.">
        <title>Genome and low-iron response of an oceanic diatom adapted to chronic iron limitation.</title>
        <authorList>
            <person name="Lommer M."/>
            <person name="Specht M."/>
            <person name="Roy A.S."/>
            <person name="Kraemer L."/>
            <person name="Andreson R."/>
            <person name="Gutowska M.A."/>
            <person name="Wolf J."/>
            <person name="Bergner S.V."/>
            <person name="Schilhabel M.B."/>
            <person name="Klostermeier U.C."/>
            <person name="Beiko R.G."/>
            <person name="Rosenstiel P."/>
            <person name="Hippler M."/>
            <person name="Laroche J."/>
        </authorList>
    </citation>
    <scope>NUCLEOTIDE SEQUENCE [LARGE SCALE GENOMIC DNA]</scope>
    <source>
        <strain evidence="7 8">CCMP1005</strain>
    </source>
</reference>
<feature type="domain" description="FAD/NAD(P)-binding" evidence="6">
    <location>
        <begin position="146"/>
        <end position="365"/>
    </location>
</feature>
<organism evidence="7 8">
    <name type="scientific">Thalassiosira oceanica</name>
    <name type="common">Marine diatom</name>
    <dbReference type="NCBI Taxonomy" id="159749"/>
    <lineage>
        <taxon>Eukaryota</taxon>
        <taxon>Sar</taxon>
        <taxon>Stramenopiles</taxon>
        <taxon>Ochrophyta</taxon>
        <taxon>Bacillariophyta</taxon>
        <taxon>Coscinodiscophyceae</taxon>
        <taxon>Thalassiosirophycidae</taxon>
        <taxon>Thalassiosirales</taxon>
        <taxon>Thalassiosiraceae</taxon>
        <taxon>Thalassiosira</taxon>
    </lineage>
</organism>
<dbReference type="OMA" id="GHIAGFY"/>
<evidence type="ECO:0000256" key="3">
    <source>
        <dbReference type="ARBA" id="ARBA00022827"/>
    </source>
</evidence>
<dbReference type="PRINTS" id="PR00368">
    <property type="entry name" value="FADPNR"/>
</dbReference>
<evidence type="ECO:0000256" key="1">
    <source>
        <dbReference type="ARBA" id="ARBA00001974"/>
    </source>
</evidence>
<dbReference type="AlphaFoldDB" id="K0T8C4"/>
<evidence type="ECO:0000313" key="8">
    <source>
        <dbReference type="Proteomes" id="UP000266841"/>
    </source>
</evidence>
<feature type="chain" id="PRO_5003841661" description="FAD/NAD(P)-binding domain-containing protein" evidence="5">
    <location>
        <begin position="18"/>
        <end position="531"/>
    </location>
</feature>
<accession>K0T8C4</accession>
<protein>
    <recommendedName>
        <fullName evidence="6">FAD/NAD(P)-binding domain-containing protein</fullName>
    </recommendedName>
</protein>
<evidence type="ECO:0000259" key="6">
    <source>
        <dbReference type="Pfam" id="PF07992"/>
    </source>
</evidence>
<dbReference type="GO" id="GO:0003955">
    <property type="term" value="F:NAD(P)H dehydrogenase (quinone) activity"/>
    <property type="evidence" value="ECO:0007669"/>
    <property type="project" value="TreeGrafter"/>
</dbReference>
<dbReference type="PANTHER" id="PTHR42913:SF9">
    <property type="entry name" value="SLR1591 PROTEIN"/>
    <property type="match status" value="1"/>
</dbReference>
<dbReference type="OrthoDB" id="409395at2759"/>
<dbReference type="Gene3D" id="3.50.50.100">
    <property type="match status" value="1"/>
</dbReference>